<organism evidence="2 3">
    <name type="scientific">Panicum virgatum</name>
    <name type="common">Blackwell switchgrass</name>
    <dbReference type="NCBI Taxonomy" id="38727"/>
    <lineage>
        <taxon>Eukaryota</taxon>
        <taxon>Viridiplantae</taxon>
        <taxon>Streptophyta</taxon>
        <taxon>Embryophyta</taxon>
        <taxon>Tracheophyta</taxon>
        <taxon>Spermatophyta</taxon>
        <taxon>Magnoliopsida</taxon>
        <taxon>Liliopsida</taxon>
        <taxon>Poales</taxon>
        <taxon>Poaceae</taxon>
        <taxon>PACMAD clade</taxon>
        <taxon>Panicoideae</taxon>
        <taxon>Panicodae</taxon>
        <taxon>Paniceae</taxon>
        <taxon>Panicinae</taxon>
        <taxon>Panicum</taxon>
        <taxon>Panicum sect. Hiantes</taxon>
    </lineage>
</organism>
<gene>
    <name evidence="2" type="ORF">PVAP13_4KG199300</name>
</gene>
<name>A0A8T0TNZ9_PANVG</name>
<keyword evidence="3" id="KW-1185">Reference proteome</keyword>
<evidence type="ECO:0000256" key="1">
    <source>
        <dbReference type="SAM" id="MobiDB-lite"/>
    </source>
</evidence>
<dbReference type="AlphaFoldDB" id="A0A8T0TNZ9"/>
<comment type="caution">
    <text evidence="2">The sequence shown here is derived from an EMBL/GenBank/DDBJ whole genome shotgun (WGS) entry which is preliminary data.</text>
</comment>
<feature type="region of interest" description="Disordered" evidence="1">
    <location>
        <begin position="121"/>
        <end position="181"/>
    </location>
</feature>
<dbReference type="EMBL" id="CM029043">
    <property type="protein sequence ID" value="KAG2610604.1"/>
    <property type="molecule type" value="Genomic_DNA"/>
</dbReference>
<sequence>MARLGDLFNGEQIFGVYYEASSRRRRMRGLLLKSDKCQARAAWEKSKAQLDKQDAREYLNTGYEVHIHCPSSCRLLHLPPRRERRTYGEPRCAAWRTGLPTGPTRRRRSCSFEPCGGQPRRVTAPLSLPLGRHAVGPPAPPRHAELPAGPPRRRTEEEEEEPKSKHARQVPMPSHHDAARGFLPLNSPIPLPFGCKHAKPGRLAASAFPLLRGCYRAELGTIGDQR</sequence>
<protein>
    <submittedName>
        <fullName evidence="2">Uncharacterized protein</fullName>
    </submittedName>
</protein>
<proteinExistence type="predicted"/>
<evidence type="ECO:0000313" key="2">
    <source>
        <dbReference type="EMBL" id="KAG2610604.1"/>
    </source>
</evidence>
<evidence type="ECO:0000313" key="3">
    <source>
        <dbReference type="Proteomes" id="UP000823388"/>
    </source>
</evidence>
<accession>A0A8T0TNZ9</accession>
<dbReference type="Proteomes" id="UP000823388">
    <property type="component" value="Chromosome 4K"/>
</dbReference>
<reference evidence="2" key="1">
    <citation type="submission" date="2020-05" db="EMBL/GenBank/DDBJ databases">
        <title>WGS assembly of Panicum virgatum.</title>
        <authorList>
            <person name="Lovell J.T."/>
            <person name="Jenkins J."/>
            <person name="Shu S."/>
            <person name="Juenger T.E."/>
            <person name="Schmutz J."/>
        </authorList>
    </citation>
    <scope>NUCLEOTIDE SEQUENCE</scope>
    <source>
        <strain evidence="2">AP13</strain>
    </source>
</reference>